<keyword evidence="1" id="KW-0378">Hydrolase</keyword>
<dbReference type="SUPFAM" id="SSF101386">
    <property type="entry name" value="all-alpha NTP pyrophosphatases"/>
    <property type="match status" value="1"/>
</dbReference>
<dbReference type="GO" id="GO:0009143">
    <property type="term" value="P:nucleoside triphosphate catabolic process"/>
    <property type="evidence" value="ECO:0007669"/>
    <property type="project" value="InterPro"/>
</dbReference>
<protein>
    <submittedName>
        <fullName evidence="1">Nucleotide pyrophosphohydrolase</fullName>
    </submittedName>
</protein>
<dbReference type="KEGG" id="abom:D7I45_06165"/>
<dbReference type="EMBL" id="CP032626">
    <property type="protein sequence ID" value="AYF93075.1"/>
    <property type="molecule type" value="Genomic_DNA"/>
</dbReference>
<dbReference type="PANTHER" id="PTHR46523">
    <property type="entry name" value="DCTP PYROPHOSPHATASE 1"/>
    <property type="match status" value="1"/>
</dbReference>
<dbReference type="Pfam" id="PF12643">
    <property type="entry name" value="MazG-like"/>
    <property type="match status" value="1"/>
</dbReference>
<dbReference type="InterPro" id="IPR025984">
    <property type="entry name" value="DCTPP"/>
</dbReference>
<reference evidence="1 2" key="1">
    <citation type="submission" date="2018-09" db="EMBL/GenBank/DDBJ databases">
        <title>Genome sequencing of strain BHWM-4.</title>
        <authorList>
            <person name="Heo J."/>
            <person name="Kim S.-J."/>
            <person name="Kwon S.-W."/>
        </authorList>
    </citation>
    <scope>NUCLEOTIDE SEQUENCE [LARGE SCALE GENOMIC DNA]</scope>
    <source>
        <strain evidence="1 2">BHWM-4</strain>
    </source>
</reference>
<keyword evidence="2" id="KW-1185">Reference proteome</keyword>
<sequence length="100" mass="12172">MEYSQIIQELIKFRDDRNWKKYHSLNSLSRALGIEASEVEKIFLWKNDDQLSDEKKQELKMELADVLIYTYYMCQKLDVNPNDIVQEKIDINKHRTWNFK</sequence>
<dbReference type="Proteomes" id="UP000272003">
    <property type="component" value="Chromosome"/>
</dbReference>
<dbReference type="RefSeq" id="WP_120784839.1">
    <property type="nucleotide sequence ID" value="NZ_CP032626.1"/>
</dbReference>
<evidence type="ECO:0000313" key="2">
    <source>
        <dbReference type="Proteomes" id="UP000272003"/>
    </source>
</evidence>
<dbReference type="PANTHER" id="PTHR46523:SF1">
    <property type="entry name" value="DCTP PYROPHOSPHATASE 1"/>
    <property type="match status" value="1"/>
</dbReference>
<dbReference type="InterPro" id="IPR052555">
    <property type="entry name" value="dCTP_Pyrophosphatase"/>
</dbReference>
<evidence type="ECO:0000313" key="1">
    <source>
        <dbReference type="EMBL" id="AYF93075.1"/>
    </source>
</evidence>
<dbReference type="OrthoDB" id="9791898at2"/>
<proteinExistence type="predicted"/>
<gene>
    <name evidence="1" type="ORF">D7I45_06165</name>
</gene>
<accession>A0A387AV62</accession>
<dbReference type="Gene3D" id="1.10.287.1080">
    <property type="entry name" value="MazG-like"/>
    <property type="match status" value="1"/>
</dbReference>
<dbReference type="CDD" id="cd11537">
    <property type="entry name" value="NTP-PPase_RS21-C6_like"/>
    <property type="match status" value="1"/>
</dbReference>
<dbReference type="PIRSF" id="PIRSF029826">
    <property type="entry name" value="UCP029826_pph"/>
    <property type="match status" value="1"/>
</dbReference>
<dbReference type="AlphaFoldDB" id="A0A387AV62"/>
<dbReference type="GO" id="GO:0047429">
    <property type="term" value="F:nucleoside triphosphate diphosphatase activity"/>
    <property type="evidence" value="ECO:0007669"/>
    <property type="project" value="InterPro"/>
</dbReference>
<organism evidence="1 2">
    <name type="scientific">Apilactobacillus bombintestini</name>
    <dbReference type="NCBI Taxonomy" id="2419772"/>
    <lineage>
        <taxon>Bacteria</taxon>
        <taxon>Bacillati</taxon>
        <taxon>Bacillota</taxon>
        <taxon>Bacilli</taxon>
        <taxon>Lactobacillales</taxon>
        <taxon>Lactobacillaceae</taxon>
        <taxon>Apilactobacillus</taxon>
    </lineage>
</organism>
<name>A0A387AV62_9LACO</name>